<gene>
    <name evidence="2" type="ORF">Tco_1124827</name>
</gene>
<proteinExistence type="predicted"/>
<name>A0ABQ5J784_9ASTR</name>
<protein>
    <submittedName>
        <fullName evidence="2">Ribonuclease H-like domain-containing protein</fullName>
    </submittedName>
</protein>
<dbReference type="Proteomes" id="UP001151760">
    <property type="component" value="Unassembled WGS sequence"/>
</dbReference>
<reference evidence="2" key="2">
    <citation type="submission" date="2022-01" db="EMBL/GenBank/DDBJ databases">
        <authorList>
            <person name="Yamashiro T."/>
            <person name="Shiraishi A."/>
            <person name="Satake H."/>
            <person name="Nakayama K."/>
        </authorList>
    </citation>
    <scope>NUCLEOTIDE SEQUENCE</scope>
</reference>
<feature type="compositionally biased region" description="Low complexity" evidence="1">
    <location>
        <begin position="65"/>
        <end position="78"/>
    </location>
</feature>
<feature type="region of interest" description="Disordered" evidence="1">
    <location>
        <begin position="43"/>
        <end position="104"/>
    </location>
</feature>
<dbReference type="EMBL" id="BQNB010021628">
    <property type="protein sequence ID" value="GJU08397.1"/>
    <property type="molecule type" value="Genomic_DNA"/>
</dbReference>
<feature type="compositionally biased region" description="Polar residues" evidence="1">
    <location>
        <begin position="43"/>
        <end position="64"/>
    </location>
</feature>
<evidence type="ECO:0000313" key="2">
    <source>
        <dbReference type="EMBL" id="GJU08397.1"/>
    </source>
</evidence>
<sequence>MTSTPPPSYTFLEEPSNIISIIICSSPIATDAHHLSPNITLVDASQPTTPLGKAQQPNSPNASQPTTNTTHRPTNNKPSTPQPMTVSNSQPQPTQNVNSNPISVHPMVTHFRVRTNRPTERLNLYVRYKARLVANGSMQLEAIDVDEIFSPVVKPDGFSAQPPGFWDSAHPDYVVYYIADYCFIASGHKYAIEILERAHMVNCNPSRTPVDTEFKLGDDVQQVCLYMHDPREPHISALKQILSAEAEYRGVANVIAETCCLGNLIRSPSTYESYRDRYSFCSVNGCCWSDSSSLCSITLSVC</sequence>
<evidence type="ECO:0000256" key="1">
    <source>
        <dbReference type="SAM" id="MobiDB-lite"/>
    </source>
</evidence>
<comment type="caution">
    <text evidence="2">The sequence shown here is derived from an EMBL/GenBank/DDBJ whole genome shotgun (WGS) entry which is preliminary data.</text>
</comment>
<reference evidence="2" key="1">
    <citation type="journal article" date="2022" name="Int. J. Mol. Sci.">
        <title>Draft Genome of Tanacetum Coccineum: Genomic Comparison of Closely Related Tanacetum-Family Plants.</title>
        <authorList>
            <person name="Yamashiro T."/>
            <person name="Shiraishi A."/>
            <person name="Nakayama K."/>
            <person name="Satake H."/>
        </authorList>
    </citation>
    <scope>NUCLEOTIDE SEQUENCE</scope>
</reference>
<organism evidence="2 3">
    <name type="scientific">Tanacetum coccineum</name>
    <dbReference type="NCBI Taxonomy" id="301880"/>
    <lineage>
        <taxon>Eukaryota</taxon>
        <taxon>Viridiplantae</taxon>
        <taxon>Streptophyta</taxon>
        <taxon>Embryophyta</taxon>
        <taxon>Tracheophyta</taxon>
        <taxon>Spermatophyta</taxon>
        <taxon>Magnoliopsida</taxon>
        <taxon>eudicotyledons</taxon>
        <taxon>Gunneridae</taxon>
        <taxon>Pentapetalae</taxon>
        <taxon>asterids</taxon>
        <taxon>campanulids</taxon>
        <taxon>Asterales</taxon>
        <taxon>Asteraceae</taxon>
        <taxon>Asteroideae</taxon>
        <taxon>Anthemideae</taxon>
        <taxon>Anthemidinae</taxon>
        <taxon>Tanacetum</taxon>
    </lineage>
</organism>
<evidence type="ECO:0000313" key="3">
    <source>
        <dbReference type="Proteomes" id="UP001151760"/>
    </source>
</evidence>
<accession>A0ABQ5J784</accession>
<keyword evidence="3" id="KW-1185">Reference proteome</keyword>
<feature type="compositionally biased region" description="Polar residues" evidence="1">
    <location>
        <begin position="82"/>
        <end position="102"/>
    </location>
</feature>